<dbReference type="EMBL" id="KB030555">
    <property type="protein sequence ID" value="ELK14925.1"/>
    <property type="molecule type" value="Genomic_DNA"/>
</dbReference>
<dbReference type="InterPro" id="IPR040186">
    <property type="entry name" value="Citramalyl-CoA_lyase"/>
</dbReference>
<dbReference type="Proteomes" id="UP000010552">
    <property type="component" value="Unassembled WGS sequence"/>
</dbReference>
<dbReference type="Gene3D" id="3.20.20.60">
    <property type="entry name" value="Phosphoenolpyruvate-binding domains"/>
    <property type="match status" value="1"/>
</dbReference>
<dbReference type="STRING" id="9402.L5KUS2"/>
<sequence length="133" mass="14796">MKVAYHWDRAVQTFKLSGKCGKERKASLAAEVSRPGYSSLSNHKYIPRRAVLYVPGNDEKKIKKIPSLNVDCAVLDCEDGVAVNKKVSKVGLFTDIGPMSCFISQHCIPSEMEFEPNSNPPCCYKTLDEDIVI</sequence>
<dbReference type="PANTHER" id="PTHR11105">
    <property type="entry name" value="CITRATE LYASE SUBUNIT BETA-RELATED"/>
    <property type="match status" value="1"/>
</dbReference>
<dbReference type="InterPro" id="IPR012340">
    <property type="entry name" value="NA-bd_OB-fold"/>
</dbReference>
<keyword evidence="2" id="KW-1185">Reference proteome</keyword>
<protein>
    <submittedName>
        <fullName evidence="1">Citrate lyase subunit beta-like protein, mitochondrial</fullName>
    </submittedName>
</protein>
<dbReference type="InterPro" id="IPR040442">
    <property type="entry name" value="Pyrv_kinase-like_dom_sf"/>
</dbReference>
<evidence type="ECO:0000313" key="1">
    <source>
        <dbReference type="EMBL" id="ELK14925.1"/>
    </source>
</evidence>
<name>L5KUS2_PTEAL</name>
<dbReference type="InParanoid" id="L5KUS2"/>
<dbReference type="GO" id="GO:0047777">
    <property type="term" value="F:(S)-citramalyl-CoA lyase activity"/>
    <property type="evidence" value="ECO:0007669"/>
    <property type="project" value="TreeGrafter"/>
</dbReference>
<dbReference type="InterPro" id="IPR015813">
    <property type="entry name" value="Pyrv/PenolPyrv_kinase-like_dom"/>
</dbReference>
<dbReference type="SUPFAM" id="SSF51621">
    <property type="entry name" value="Phosphoenolpyruvate/pyruvate domain"/>
    <property type="match status" value="1"/>
</dbReference>
<organism evidence="1 2">
    <name type="scientific">Pteropus alecto</name>
    <name type="common">Black flying fox</name>
    <dbReference type="NCBI Taxonomy" id="9402"/>
    <lineage>
        <taxon>Eukaryota</taxon>
        <taxon>Metazoa</taxon>
        <taxon>Chordata</taxon>
        <taxon>Craniata</taxon>
        <taxon>Vertebrata</taxon>
        <taxon>Euteleostomi</taxon>
        <taxon>Mammalia</taxon>
        <taxon>Eutheria</taxon>
        <taxon>Laurasiatheria</taxon>
        <taxon>Chiroptera</taxon>
        <taxon>Yinpterochiroptera</taxon>
        <taxon>Pteropodoidea</taxon>
        <taxon>Pteropodidae</taxon>
        <taxon>Pteropodinae</taxon>
        <taxon>Pteropus</taxon>
    </lineage>
</organism>
<dbReference type="PANTHER" id="PTHR11105:SF0">
    <property type="entry name" value="CITRAMALYL-COA LYASE, MITOCHONDRIAL"/>
    <property type="match status" value="1"/>
</dbReference>
<dbReference type="GO" id="GO:0106064">
    <property type="term" value="P:regulation of cobalamin metabolic process"/>
    <property type="evidence" value="ECO:0007669"/>
    <property type="project" value="TreeGrafter"/>
</dbReference>
<proteinExistence type="predicted"/>
<dbReference type="Gene3D" id="2.40.50.140">
    <property type="entry name" value="Nucleic acid-binding proteins"/>
    <property type="match status" value="1"/>
</dbReference>
<reference evidence="2" key="1">
    <citation type="journal article" date="2013" name="Science">
        <title>Comparative analysis of bat genomes provides insight into the evolution of flight and immunity.</title>
        <authorList>
            <person name="Zhang G."/>
            <person name="Cowled C."/>
            <person name="Shi Z."/>
            <person name="Huang Z."/>
            <person name="Bishop-Lilly K.A."/>
            <person name="Fang X."/>
            <person name="Wynne J.W."/>
            <person name="Xiong Z."/>
            <person name="Baker M.L."/>
            <person name="Zhao W."/>
            <person name="Tachedjian M."/>
            <person name="Zhu Y."/>
            <person name="Zhou P."/>
            <person name="Jiang X."/>
            <person name="Ng J."/>
            <person name="Yang L."/>
            <person name="Wu L."/>
            <person name="Xiao J."/>
            <person name="Feng Y."/>
            <person name="Chen Y."/>
            <person name="Sun X."/>
            <person name="Zhang Y."/>
            <person name="Marsh G.A."/>
            <person name="Crameri G."/>
            <person name="Broder C.C."/>
            <person name="Frey K.G."/>
            <person name="Wang L.F."/>
            <person name="Wang J."/>
        </authorList>
    </citation>
    <scope>NUCLEOTIDE SEQUENCE [LARGE SCALE GENOMIC DNA]</scope>
</reference>
<accession>L5KUS2</accession>
<gene>
    <name evidence="1" type="ORF">PAL_GLEAN10013758</name>
</gene>
<keyword evidence="1" id="KW-0456">Lyase</keyword>
<evidence type="ECO:0000313" key="2">
    <source>
        <dbReference type="Proteomes" id="UP000010552"/>
    </source>
</evidence>
<dbReference type="AlphaFoldDB" id="L5KUS2"/>